<dbReference type="SUPFAM" id="SSF52833">
    <property type="entry name" value="Thioredoxin-like"/>
    <property type="match status" value="1"/>
</dbReference>
<dbReference type="SUPFAM" id="SSF47616">
    <property type="entry name" value="GST C-terminal domain-like"/>
    <property type="match status" value="1"/>
</dbReference>
<dbReference type="EC" id="2.5.1.18" evidence="4"/>
<evidence type="ECO:0000256" key="1">
    <source>
        <dbReference type="RuleBase" id="RU003494"/>
    </source>
</evidence>
<dbReference type="EMBL" id="CAKLPX010000003">
    <property type="protein sequence ID" value="CAH0992607.1"/>
    <property type="molecule type" value="Genomic_DNA"/>
</dbReference>
<dbReference type="InterPro" id="IPR010987">
    <property type="entry name" value="Glutathione-S-Trfase_C-like"/>
</dbReference>
<dbReference type="PANTHER" id="PTHR44051">
    <property type="entry name" value="GLUTATHIONE S-TRANSFERASE-RELATED"/>
    <property type="match status" value="1"/>
</dbReference>
<dbReference type="Pfam" id="PF00043">
    <property type="entry name" value="GST_C"/>
    <property type="match status" value="1"/>
</dbReference>
<dbReference type="PANTHER" id="PTHR44051:SF8">
    <property type="entry name" value="GLUTATHIONE S-TRANSFERASE GSTA"/>
    <property type="match status" value="1"/>
</dbReference>
<dbReference type="Proteomes" id="UP000838100">
    <property type="component" value="Unassembled WGS sequence"/>
</dbReference>
<accession>A0ABN8EMJ5</accession>
<comment type="similarity">
    <text evidence="1">Belongs to the GST superfamily.</text>
</comment>
<dbReference type="Gene3D" id="3.40.30.10">
    <property type="entry name" value="Glutaredoxin"/>
    <property type="match status" value="1"/>
</dbReference>
<dbReference type="InterPro" id="IPR004046">
    <property type="entry name" value="GST_C"/>
</dbReference>
<keyword evidence="4" id="KW-0808">Transferase</keyword>
<dbReference type="InterPro" id="IPR004045">
    <property type="entry name" value="Glutathione_S-Trfase_N"/>
</dbReference>
<name>A0ABN8EMJ5_9GAMM</name>
<organism evidence="4 5">
    <name type="scientific">Sinobacterium norvegicum</name>
    <dbReference type="NCBI Taxonomy" id="1641715"/>
    <lineage>
        <taxon>Bacteria</taxon>
        <taxon>Pseudomonadati</taxon>
        <taxon>Pseudomonadota</taxon>
        <taxon>Gammaproteobacteria</taxon>
        <taxon>Cellvibrionales</taxon>
        <taxon>Spongiibacteraceae</taxon>
        <taxon>Sinobacterium</taxon>
    </lineage>
</organism>
<gene>
    <name evidence="4" type="primary">gstB_2</name>
    <name evidence="4" type="ORF">SIN8267_02740</name>
</gene>
<dbReference type="InterPro" id="IPR040079">
    <property type="entry name" value="Glutathione_S-Trfase"/>
</dbReference>
<dbReference type="Pfam" id="PF02798">
    <property type="entry name" value="GST_N"/>
    <property type="match status" value="1"/>
</dbReference>
<dbReference type="SFLD" id="SFLDS00019">
    <property type="entry name" value="Glutathione_Transferase_(cytos"/>
    <property type="match status" value="1"/>
</dbReference>
<dbReference type="SFLD" id="SFLDG01150">
    <property type="entry name" value="Main.1:_Beta-like"/>
    <property type="match status" value="1"/>
</dbReference>
<dbReference type="PROSITE" id="PS50405">
    <property type="entry name" value="GST_CTER"/>
    <property type="match status" value="1"/>
</dbReference>
<keyword evidence="5" id="KW-1185">Reference proteome</keyword>
<comment type="caution">
    <text evidence="4">The sequence shown here is derived from an EMBL/GenBank/DDBJ whole genome shotgun (WGS) entry which is preliminary data.</text>
</comment>
<dbReference type="InterPro" id="IPR036249">
    <property type="entry name" value="Thioredoxin-like_sf"/>
</dbReference>
<dbReference type="SFLD" id="SFLDG00358">
    <property type="entry name" value="Main_(cytGST)"/>
    <property type="match status" value="1"/>
</dbReference>
<sequence length="206" mass="23103">MLTIYGHTNTRSLRTTWLAEELGLDYQFQQVNLAEGEHKGEAHRRIHPGGKIPAIADNGFTLTESGAIANYLADKYAPGKLTPPFATAERALYDRWCYFALCELEQPLWNIGKHKFVLPKEHRVKEIMPTAAWEYQQALALLSDGLGQQQYILGDQFSAADILLLQTLQWGAAFGQALNQQNLQDYLARGQARPAYQRALAKETAA</sequence>
<feature type="domain" description="GST N-terminal" evidence="2">
    <location>
        <begin position="1"/>
        <end position="80"/>
    </location>
</feature>
<evidence type="ECO:0000259" key="2">
    <source>
        <dbReference type="PROSITE" id="PS50404"/>
    </source>
</evidence>
<dbReference type="InterPro" id="IPR036282">
    <property type="entry name" value="Glutathione-S-Trfase_C_sf"/>
</dbReference>
<dbReference type="CDD" id="cd03046">
    <property type="entry name" value="GST_N_GTT1_like"/>
    <property type="match status" value="1"/>
</dbReference>
<reference evidence="4" key="1">
    <citation type="submission" date="2021-12" db="EMBL/GenBank/DDBJ databases">
        <authorList>
            <person name="Rodrigo-Torres L."/>
            <person name="Arahal R. D."/>
            <person name="Lucena T."/>
        </authorList>
    </citation>
    <scope>NUCLEOTIDE SEQUENCE</scope>
    <source>
        <strain evidence="4">CECT 8267</strain>
    </source>
</reference>
<evidence type="ECO:0000313" key="5">
    <source>
        <dbReference type="Proteomes" id="UP000838100"/>
    </source>
</evidence>
<dbReference type="RefSeq" id="WP_237445288.1">
    <property type="nucleotide sequence ID" value="NZ_CAKLPX010000003.1"/>
</dbReference>
<protein>
    <submittedName>
        <fullName evidence="4">Glutathione S-transferase GST-6.0</fullName>
        <ecNumber evidence="4">2.5.1.18</ecNumber>
    </submittedName>
</protein>
<dbReference type="CDD" id="cd03207">
    <property type="entry name" value="GST_C_8"/>
    <property type="match status" value="1"/>
</dbReference>
<proteinExistence type="inferred from homology"/>
<feature type="domain" description="GST C-terminal" evidence="3">
    <location>
        <begin position="86"/>
        <end position="206"/>
    </location>
</feature>
<dbReference type="GO" id="GO:0004364">
    <property type="term" value="F:glutathione transferase activity"/>
    <property type="evidence" value="ECO:0007669"/>
    <property type="project" value="UniProtKB-EC"/>
</dbReference>
<dbReference type="PROSITE" id="PS50404">
    <property type="entry name" value="GST_NTER"/>
    <property type="match status" value="1"/>
</dbReference>
<evidence type="ECO:0000313" key="4">
    <source>
        <dbReference type="EMBL" id="CAH0992607.1"/>
    </source>
</evidence>
<dbReference type="Gene3D" id="1.20.1050.10">
    <property type="match status" value="1"/>
</dbReference>
<evidence type="ECO:0000259" key="3">
    <source>
        <dbReference type="PROSITE" id="PS50405"/>
    </source>
</evidence>